<gene>
    <name evidence="1" type="ORF">BG006_004441</name>
</gene>
<evidence type="ECO:0000313" key="2">
    <source>
        <dbReference type="Proteomes" id="UP000696485"/>
    </source>
</evidence>
<dbReference type="Proteomes" id="UP000696485">
    <property type="component" value="Unassembled WGS sequence"/>
</dbReference>
<name>A0A9P5VMP9_9FUNG</name>
<comment type="caution">
    <text evidence="1">The sequence shown here is derived from an EMBL/GenBank/DDBJ whole genome shotgun (WGS) entry which is preliminary data.</text>
</comment>
<evidence type="ECO:0000313" key="1">
    <source>
        <dbReference type="EMBL" id="KAF9332671.1"/>
    </source>
</evidence>
<reference evidence="1" key="1">
    <citation type="journal article" date="2020" name="Fungal Divers.">
        <title>Resolving the Mortierellaceae phylogeny through synthesis of multi-gene phylogenetics and phylogenomics.</title>
        <authorList>
            <person name="Vandepol N."/>
            <person name="Liber J."/>
            <person name="Desiro A."/>
            <person name="Na H."/>
            <person name="Kennedy M."/>
            <person name="Barry K."/>
            <person name="Grigoriev I.V."/>
            <person name="Miller A.N."/>
            <person name="O'Donnell K."/>
            <person name="Stajich J.E."/>
            <person name="Bonito G."/>
        </authorList>
    </citation>
    <scope>NUCLEOTIDE SEQUENCE</scope>
    <source>
        <strain evidence="1">NVP1</strain>
    </source>
</reference>
<dbReference type="EMBL" id="JAAAUY010000246">
    <property type="protein sequence ID" value="KAF9332671.1"/>
    <property type="molecule type" value="Genomic_DNA"/>
</dbReference>
<protein>
    <submittedName>
        <fullName evidence="1">Uncharacterized protein</fullName>
    </submittedName>
</protein>
<proteinExistence type="predicted"/>
<sequence>MGAEYIVFGRSIPTYKSAHDTGLKNSLHIIGYTAADCHDALALATYAAVATPIVAMKFTGKKEAAVNVIQASSQDEEAFIREFIKAAEEDTKNV</sequence>
<dbReference type="Pfam" id="PF11022">
    <property type="entry name" value="ATP19"/>
    <property type="match status" value="1"/>
</dbReference>
<organism evidence="1 2">
    <name type="scientific">Podila minutissima</name>
    <dbReference type="NCBI Taxonomy" id="64525"/>
    <lineage>
        <taxon>Eukaryota</taxon>
        <taxon>Fungi</taxon>
        <taxon>Fungi incertae sedis</taxon>
        <taxon>Mucoromycota</taxon>
        <taxon>Mortierellomycotina</taxon>
        <taxon>Mortierellomycetes</taxon>
        <taxon>Mortierellales</taxon>
        <taxon>Mortierellaceae</taxon>
        <taxon>Podila</taxon>
    </lineage>
</organism>
<accession>A0A9P5VMP9</accession>
<dbReference type="AlphaFoldDB" id="A0A9P5VMP9"/>
<dbReference type="InterPro" id="IPR021278">
    <property type="entry name" value="ATP19"/>
</dbReference>
<keyword evidence="2" id="KW-1185">Reference proteome</keyword>